<evidence type="ECO:0000256" key="4">
    <source>
        <dbReference type="RuleBase" id="RU003345"/>
    </source>
</evidence>
<dbReference type="InterPro" id="IPR016160">
    <property type="entry name" value="Ald_DH_CS_CYS"/>
</dbReference>
<dbReference type="PANTHER" id="PTHR43353:SF5">
    <property type="entry name" value="SUCCINATE-SEMIALDEHYDE DEHYDROGENASE, MITOCHONDRIAL"/>
    <property type="match status" value="1"/>
</dbReference>
<dbReference type="Gene3D" id="3.40.309.10">
    <property type="entry name" value="Aldehyde Dehydrogenase, Chain A, domain 2"/>
    <property type="match status" value="1"/>
</dbReference>
<comment type="similarity">
    <text evidence="1 4">Belongs to the aldehyde dehydrogenase family.</text>
</comment>
<dbReference type="Proteomes" id="UP000247772">
    <property type="component" value="Unassembled WGS sequence"/>
</dbReference>
<protein>
    <submittedName>
        <fullName evidence="6">Succinate-semialdehyde dehydrogenase/glutarate-semialdehyde dehydrogenase</fullName>
    </submittedName>
</protein>
<name>A0A2V4TTK1_9BURK</name>
<gene>
    <name evidence="6" type="ORF">C7410_114134</name>
</gene>
<dbReference type="GO" id="GO:0005829">
    <property type="term" value="C:cytosol"/>
    <property type="evidence" value="ECO:0007669"/>
    <property type="project" value="TreeGrafter"/>
</dbReference>
<dbReference type="OrthoDB" id="6187633at2"/>
<dbReference type="InterPro" id="IPR015590">
    <property type="entry name" value="Aldehyde_DH_dom"/>
</dbReference>
<evidence type="ECO:0000256" key="3">
    <source>
        <dbReference type="PROSITE-ProRule" id="PRU10007"/>
    </source>
</evidence>
<dbReference type="AlphaFoldDB" id="A0A2V4TTK1"/>
<sequence length="483" mass="51555">MDIKDKALLKAQCYIAGAWVDADDGRSIEVTNPVNGAVLGTVPRVGAPETRRAIEAAQSAFEAWREQPADVRSTYLRRWYELILAHQDDLAIIMTMEQGKPLTEARGEIAYAASYIEWFAEEGKRVYGDVVPSPWTDRRIIVLREPVGVCAAITPWNFPSAMITRKVAPALAAGCSVVVKPASQTPLSALALAELANRAGIPAGVLNVVTGSAAAVGGELTANPLVRKLSFTGSTEVGRTLTAQCAPTLKKLSMELGGNAPFIVFEDADLDAAVEGAIASKYRNSGQTCVCANRFLVQAGVYDAFAEKLAAAVAQLQVGDGLARGVTQGPLIDRTALEKVDELVGDALSKGARLVAGGHRHALGGTFYEPTVLRDVVPDMKIAREEIFGPVAPLFRFETEAEAIAMANDTEYGLAAYFFANDLRRVWRVAEKIEYGMVAINSGLLSTAVAPFGGVKQSGMGREGSKYGIEDYVHTKYLCVGGI</sequence>
<dbReference type="NCBIfam" id="TIGR01780">
    <property type="entry name" value="SSADH"/>
    <property type="match status" value="1"/>
</dbReference>
<accession>A0A2V4TTK1</accession>
<feature type="active site" evidence="3">
    <location>
        <position position="255"/>
    </location>
</feature>
<dbReference type="Pfam" id="PF00171">
    <property type="entry name" value="Aldedh"/>
    <property type="match status" value="1"/>
</dbReference>
<dbReference type="SUPFAM" id="SSF53720">
    <property type="entry name" value="ALDH-like"/>
    <property type="match status" value="1"/>
</dbReference>
<dbReference type="InterPro" id="IPR016163">
    <property type="entry name" value="Ald_DH_C"/>
</dbReference>
<dbReference type="GO" id="GO:0004777">
    <property type="term" value="F:succinate-semialdehyde dehydrogenase (NAD+) activity"/>
    <property type="evidence" value="ECO:0007669"/>
    <property type="project" value="TreeGrafter"/>
</dbReference>
<dbReference type="Gene3D" id="3.40.605.10">
    <property type="entry name" value="Aldehyde Dehydrogenase, Chain A, domain 1"/>
    <property type="match status" value="1"/>
</dbReference>
<dbReference type="PROSITE" id="PS00070">
    <property type="entry name" value="ALDEHYDE_DEHYDR_CYS"/>
    <property type="match status" value="1"/>
</dbReference>
<comment type="caution">
    <text evidence="6">The sequence shown here is derived from an EMBL/GenBank/DDBJ whole genome shotgun (WGS) entry which is preliminary data.</text>
</comment>
<dbReference type="InterPro" id="IPR050740">
    <property type="entry name" value="Aldehyde_DH_Superfamily"/>
</dbReference>
<dbReference type="EMBL" id="QJSQ01000014">
    <property type="protein sequence ID" value="PYE21493.1"/>
    <property type="molecule type" value="Genomic_DNA"/>
</dbReference>
<evidence type="ECO:0000256" key="2">
    <source>
        <dbReference type="ARBA" id="ARBA00023002"/>
    </source>
</evidence>
<dbReference type="InterPro" id="IPR016162">
    <property type="entry name" value="Ald_DH_N"/>
</dbReference>
<keyword evidence="2 4" id="KW-0560">Oxidoreductase</keyword>
<dbReference type="PROSITE" id="PS00687">
    <property type="entry name" value="ALDEHYDE_DEHYDR_GLU"/>
    <property type="match status" value="1"/>
</dbReference>
<evidence type="ECO:0000259" key="5">
    <source>
        <dbReference type="Pfam" id="PF00171"/>
    </source>
</evidence>
<dbReference type="GO" id="GO:0009450">
    <property type="term" value="P:gamma-aminobutyric acid catabolic process"/>
    <property type="evidence" value="ECO:0007669"/>
    <property type="project" value="InterPro"/>
</dbReference>
<dbReference type="InterPro" id="IPR010102">
    <property type="entry name" value="Succ_semiAld_DH"/>
</dbReference>
<evidence type="ECO:0000313" key="6">
    <source>
        <dbReference type="EMBL" id="PYE21493.1"/>
    </source>
</evidence>
<dbReference type="InterPro" id="IPR016161">
    <property type="entry name" value="Ald_DH/histidinol_DH"/>
</dbReference>
<evidence type="ECO:0000313" key="7">
    <source>
        <dbReference type="Proteomes" id="UP000247772"/>
    </source>
</evidence>
<reference evidence="6 7" key="1">
    <citation type="submission" date="2018-06" db="EMBL/GenBank/DDBJ databases">
        <title>Genomic Encyclopedia of Type Strains, Phase IV (KMG-V): Genome sequencing to study the core and pangenomes of soil and plant-associated prokaryotes.</title>
        <authorList>
            <person name="Whitman W."/>
        </authorList>
    </citation>
    <scope>NUCLEOTIDE SEQUENCE [LARGE SCALE GENOMIC DNA]</scope>
    <source>
        <strain evidence="6 7">SRCL-318</strain>
    </source>
</reference>
<dbReference type="CDD" id="cd07103">
    <property type="entry name" value="ALDH_F5_SSADH_GabD"/>
    <property type="match status" value="1"/>
</dbReference>
<proteinExistence type="inferred from homology"/>
<dbReference type="InterPro" id="IPR029510">
    <property type="entry name" value="Ald_DH_CS_GLU"/>
</dbReference>
<evidence type="ECO:0000256" key="1">
    <source>
        <dbReference type="ARBA" id="ARBA00009986"/>
    </source>
</evidence>
<feature type="domain" description="Aldehyde dehydrogenase" evidence="5">
    <location>
        <begin position="19"/>
        <end position="477"/>
    </location>
</feature>
<dbReference type="RefSeq" id="WP_110855820.1">
    <property type="nucleotide sequence ID" value="NZ_QJSQ01000014.1"/>
</dbReference>
<dbReference type="PANTHER" id="PTHR43353">
    <property type="entry name" value="SUCCINATE-SEMIALDEHYDE DEHYDROGENASE, MITOCHONDRIAL"/>
    <property type="match status" value="1"/>
</dbReference>
<dbReference type="FunFam" id="3.40.309.10:FF:000004">
    <property type="entry name" value="Succinate-semialdehyde dehydrogenase I"/>
    <property type="match status" value="1"/>
</dbReference>
<organism evidence="6 7">
    <name type="scientific">Paraburkholderia silvatlantica</name>
    <dbReference type="NCBI Taxonomy" id="321895"/>
    <lineage>
        <taxon>Bacteria</taxon>
        <taxon>Pseudomonadati</taxon>
        <taxon>Pseudomonadota</taxon>
        <taxon>Betaproteobacteria</taxon>
        <taxon>Burkholderiales</taxon>
        <taxon>Burkholderiaceae</taxon>
        <taxon>Paraburkholderia</taxon>
    </lineage>
</organism>
<dbReference type="FunFam" id="3.40.605.10:FF:000005">
    <property type="entry name" value="Succinate-semialdehyde dehydrogenase I"/>
    <property type="match status" value="1"/>
</dbReference>